<keyword evidence="1" id="KW-1133">Transmembrane helix</keyword>
<dbReference type="RefSeq" id="WP_099112903.1">
    <property type="nucleotide sequence ID" value="NZ_CAWNQI010000051.1"/>
</dbReference>
<name>A0A2D0JVK0_9GAMM</name>
<evidence type="ECO:0000313" key="2">
    <source>
        <dbReference type="EMBL" id="PHM50346.1"/>
    </source>
</evidence>
<feature type="transmembrane region" description="Helical" evidence="1">
    <location>
        <begin position="92"/>
        <end position="118"/>
    </location>
</feature>
<evidence type="ECO:0000313" key="3">
    <source>
        <dbReference type="Proteomes" id="UP000221980"/>
    </source>
</evidence>
<comment type="caution">
    <text evidence="2">The sequence shown here is derived from an EMBL/GenBank/DDBJ whole genome shotgun (WGS) entry which is preliminary data.</text>
</comment>
<organism evidence="2 3">
    <name type="scientific">Xenorhabdus miraniensis</name>
    <dbReference type="NCBI Taxonomy" id="351674"/>
    <lineage>
        <taxon>Bacteria</taxon>
        <taxon>Pseudomonadati</taxon>
        <taxon>Pseudomonadota</taxon>
        <taxon>Gammaproteobacteria</taxon>
        <taxon>Enterobacterales</taxon>
        <taxon>Morganellaceae</taxon>
        <taxon>Xenorhabdus</taxon>
    </lineage>
</organism>
<dbReference type="EMBL" id="NITZ01000002">
    <property type="protein sequence ID" value="PHM50346.1"/>
    <property type="molecule type" value="Genomic_DNA"/>
</dbReference>
<dbReference type="Proteomes" id="UP000221980">
    <property type="component" value="Unassembled WGS sequence"/>
</dbReference>
<sequence>MNIKDFFLDTEFRKFLDRASVLEAKIKSSDPTLEYIALDESSNKKYFYYPGRFRIGLIIFFIMIVYMAFFSGVATFIPGLLVNNPSHEIKSIAFVLSLMISGIISLSHIGLTLSGYYYGPFIQRYLNSVIFFCSLVLSFIKGMPDFGVFYFLFIALCCFFIKLIFNGQYYSGFLWTRMCIRVNHLLFKNELNKLNGFNKKQLREYSRMMKQEKRKKIRDKKRAR</sequence>
<protein>
    <submittedName>
        <fullName evidence="2">Uncharacterized protein</fullName>
    </submittedName>
</protein>
<dbReference type="OrthoDB" id="6443728at2"/>
<keyword evidence="3" id="KW-1185">Reference proteome</keyword>
<evidence type="ECO:0000256" key="1">
    <source>
        <dbReference type="SAM" id="Phobius"/>
    </source>
</evidence>
<feature type="transmembrane region" description="Helical" evidence="1">
    <location>
        <begin position="148"/>
        <end position="165"/>
    </location>
</feature>
<feature type="transmembrane region" description="Helical" evidence="1">
    <location>
        <begin position="55"/>
        <end position="80"/>
    </location>
</feature>
<accession>A0A2D0JVK0</accession>
<keyword evidence="1" id="KW-0812">Transmembrane</keyword>
<proteinExistence type="predicted"/>
<reference evidence="2 3" key="1">
    <citation type="journal article" date="2017" name="Nat. Microbiol.">
        <title>Natural product diversity associated with the nematode symbionts Photorhabdus and Xenorhabdus.</title>
        <authorList>
            <person name="Tobias N.J."/>
            <person name="Wolff H."/>
            <person name="Djahanschiri B."/>
            <person name="Grundmann F."/>
            <person name="Kronenwerth M."/>
            <person name="Shi Y.M."/>
            <person name="Simonyi S."/>
            <person name="Grun P."/>
            <person name="Shapiro-Ilan D."/>
            <person name="Pidot S.J."/>
            <person name="Stinear T.P."/>
            <person name="Ebersberger I."/>
            <person name="Bode H.B."/>
        </authorList>
    </citation>
    <scope>NUCLEOTIDE SEQUENCE [LARGE SCALE GENOMIC DNA]</scope>
    <source>
        <strain evidence="2 3">DSM 17902</strain>
    </source>
</reference>
<dbReference type="AlphaFoldDB" id="A0A2D0JVK0"/>
<keyword evidence="1" id="KW-0472">Membrane</keyword>
<feature type="transmembrane region" description="Helical" evidence="1">
    <location>
        <begin position="125"/>
        <end position="142"/>
    </location>
</feature>
<gene>
    <name evidence="2" type="ORF">Xmir_00525</name>
</gene>